<evidence type="ECO:0000256" key="4">
    <source>
        <dbReference type="ARBA" id="ARBA00022692"/>
    </source>
</evidence>
<evidence type="ECO:0000256" key="8">
    <source>
        <dbReference type="SAM" id="Phobius"/>
    </source>
</evidence>
<dbReference type="InterPro" id="IPR037185">
    <property type="entry name" value="EmrE-like"/>
</dbReference>
<evidence type="ECO:0000256" key="2">
    <source>
        <dbReference type="ARBA" id="ARBA00022448"/>
    </source>
</evidence>
<comment type="subcellular location">
    <subcellularLocation>
        <location evidence="1 7">Cell membrane</location>
        <topology evidence="1 7">Multi-pass membrane protein</topology>
    </subcellularLocation>
</comment>
<evidence type="ECO:0000256" key="3">
    <source>
        <dbReference type="ARBA" id="ARBA00022475"/>
    </source>
</evidence>
<comment type="similarity">
    <text evidence="7">Belongs to the drug/metabolite transporter (DMT) superfamily. Small multidrug resistance (SMR) (TC 2.A.7.1) family.</text>
</comment>
<feature type="transmembrane region" description="Helical" evidence="8">
    <location>
        <begin position="53"/>
        <end position="74"/>
    </location>
</feature>
<evidence type="ECO:0000256" key="1">
    <source>
        <dbReference type="ARBA" id="ARBA00004651"/>
    </source>
</evidence>
<protein>
    <recommendedName>
        <fullName evidence="11">Multidrug resistance protein SMR</fullName>
    </recommendedName>
</protein>
<dbReference type="Pfam" id="PF00893">
    <property type="entry name" value="Multi_Drug_Res"/>
    <property type="match status" value="1"/>
</dbReference>
<keyword evidence="6 8" id="KW-0472">Membrane</keyword>
<evidence type="ECO:0000313" key="10">
    <source>
        <dbReference type="Proteomes" id="UP000092578"/>
    </source>
</evidence>
<dbReference type="GO" id="GO:0005886">
    <property type="term" value="C:plasma membrane"/>
    <property type="evidence" value="ECO:0007669"/>
    <property type="project" value="UniProtKB-SubCell"/>
</dbReference>
<keyword evidence="10" id="KW-1185">Reference proteome</keyword>
<dbReference type="GO" id="GO:0022857">
    <property type="term" value="F:transmembrane transporter activity"/>
    <property type="evidence" value="ECO:0007669"/>
    <property type="project" value="InterPro"/>
</dbReference>
<organism evidence="9 10">
    <name type="scientific">Pseudobacillus wudalianchiensis</name>
    <dbReference type="NCBI Taxonomy" id="1743143"/>
    <lineage>
        <taxon>Bacteria</taxon>
        <taxon>Bacillati</taxon>
        <taxon>Bacillota</taxon>
        <taxon>Bacilli</taxon>
        <taxon>Bacillales</taxon>
        <taxon>Bacillaceae</taxon>
        <taxon>Pseudobacillus</taxon>
    </lineage>
</organism>
<name>A0A1B9AAP0_9BACI</name>
<keyword evidence="4 7" id="KW-0812">Transmembrane</keyword>
<dbReference type="PANTHER" id="PTHR30561">
    <property type="entry name" value="SMR FAMILY PROTON-DEPENDENT DRUG EFFLUX TRANSPORTER SUGE"/>
    <property type="match status" value="1"/>
</dbReference>
<dbReference type="SUPFAM" id="SSF103481">
    <property type="entry name" value="Multidrug resistance efflux transporter EmrE"/>
    <property type="match status" value="1"/>
</dbReference>
<dbReference type="RefSeq" id="WP_049659640.1">
    <property type="nucleotide sequence ID" value="NZ_MAYT01000032.1"/>
</dbReference>
<feature type="transmembrane region" description="Helical" evidence="8">
    <location>
        <begin position="27"/>
        <end position="44"/>
    </location>
</feature>
<dbReference type="AlphaFoldDB" id="A0A1B9AAP0"/>
<evidence type="ECO:0000256" key="5">
    <source>
        <dbReference type="ARBA" id="ARBA00022989"/>
    </source>
</evidence>
<evidence type="ECO:0000256" key="7">
    <source>
        <dbReference type="RuleBase" id="RU003942"/>
    </source>
</evidence>
<dbReference type="Gene3D" id="1.10.3730.20">
    <property type="match status" value="1"/>
</dbReference>
<evidence type="ECO:0008006" key="11">
    <source>
        <dbReference type="Google" id="ProtNLM"/>
    </source>
</evidence>
<comment type="caution">
    <text evidence="9">The sequence shown here is derived from an EMBL/GenBank/DDBJ whole genome shotgun (WGS) entry which is preliminary data.</text>
</comment>
<dbReference type="Proteomes" id="UP000092578">
    <property type="component" value="Unassembled WGS sequence"/>
</dbReference>
<dbReference type="EMBL" id="MAYT01000032">
    <property type="protein sequence ID" value="OCA80907.1"/>
    <property type="molecule type" value="Genomic_DNA"/>
</dbReference>
<keyword evidence="5 8" id="KW-1133">Transmembrane helix</keyword>
<dbReference type="InterPro" id="IPR000390">
    <property type="entry name" value="Small_drug/metabolite_transptr"/>
</dbReference>
<evidence type="ECO:0000313" key="9">
    <source>
        <dbReference type="EMBL" id="OCA80907.1"/>
    </source>
</evidence>
<dbReference type="InterPro" id="IPR045324">
    <property type="entry name" value="Small_multidrug_res"/>
</dbReference>
<evidence type="ECO:0000256" key="6">
    <source>
        <dbReference type="ARBA" id="ARBA00023136"/>
    </source>
</evidence>
<feature type="transmembrane region" description="Helical" evidence="8">
    <location>
        <begin position="80"/>
        <end position="98"/>
    </location>
</feature>
<keyword evidence="3" id="KW-1003">Cell membrane</keyword>
<keyword evidence="2" id="KW-0813">Transport</keyword>
<proteinExistence type="inferred from homology"/>
<reference evidence="10" key="1">
    <citation type="submission" date="2016-05" db="EMBL/GenBank/DDBJ databases">
        <authorList>
            <person name="Liu B."/>
            <person name="Wang J."/>
            <person name="Zhu Y."/>
            <person name="Liu G."/>
            <person name="Chen Q."/>
            <person name="Chen Z."/>
            <person name="Lan J."/>
            <person name="Che J."/>
            <person name="Ge C."/>
            <person name="Shi H."/>
            <person name="Pan Z."/>
            <person name="Liu X."/>
        </authorList>
    </citation>
    <scope>NUCLEOTIDE SEQUENCE [LARGE SCALE GENOMIC DNA]</scope>
    <source>
        <strain evidence="10">FJAT-27215</strain>
    </source>
</reference>
<sequence>MSWFIVLIAGVLEVVWATGLKHADSLTDWAVVTVLIATSFLLLIRSYKTIPLAAAYTVFVGIGTAGTYFMGIYLGEPFSLIQLVFVALLLSGVAGMKLSTSTREDQSRGDYQ</sequence>
<gene>
    <name evidence="9" type="ORF">A8F95_17540</name>
</gene>
<accession>A0A1B9AAP0</accession>
<dbReference type="PANTHER" id="PTHR30561:SF0">
    <property type="entry name" value="GUANIDINIUM EXPORTER"/>
    <property type="match status" value="1"/>
</dbReference>